<name>A0A8D8K9V3_CULPI</name>
<dbReference type="PANTHER" id="PTHR21721">
    <property type="entry name" value="GH09876P-RELATED"/>
    <property type="match status" value="1"/>
</dbReference>
<dbReference type="EMBL" id="HBUE01205548">
    <property type="protein sequence ID" value="CAG6531739.1"/>
    <property type="molecule type" value="Transcribed_RNA"/>
</dbReference>
<protein>
    <submittedName>
        <fullName evidence="3">(northern house mosquito) hypothetical protein</fullName>
    </submittedName>
</protein>
<evidence type="ECO:0000313" key="3">
    <source>
        <dbReference type="EMBL" id="CAG6583602.1"/>
    </source>
</evidence>
<sequence length="358" mass="38771">MLGQTIISFGLILVLFTNENLANMHCLQCSSESDKNCAEGTHPTSECLPEEDSCYTRLVGGHVVRGCLLDLPLDECLNDKTCRSCVGNGCNRAYWPKCHQCGSGDVGCDGEQLGSPEFCGQIAGWNYCYARLNGGQVTRGCGFEDGLCIVEPESCQICFNDGCNGLARDALKPTKCQRCFNSTTDCIEGIASTLSSDCSRLADACVTVVTSMASSAKVIRDCSEVLEAGIRSCSNPLNDHPLCVSCQGDNCNDKRWLRCHQCKVTTLDSSCNDEHIAPAMFCANYRESNRCYTRVLNGFFERGCLSDFDVNVNVCNVTGTENCNICDGQACNGRINSAPKLGGLTIMFQFILAIYTLG</sequence>
<feature type="chain" id="PRO_5036261234" evidence="1">
    <location>
        <begin position="23"/>
        <end position="358"/>
    </location>
</feature>
<dbReference type="EMBL" id="HBUE01311843">
    <property type="protein sequence ID" value="CAG6583602.1"/>
    <property type="molecule type" value="Transcribed_RNA"/>
</dbReference>
<feature type="signal peptide" evidence="1">
    <location>
        <begin position="1"/>
        <end position="22"/>
    </location>
</feature>
<evidence type="ECO:0000256" key="1">
    <source>
        <dbReference type="SAM" id="SignalP"/>
    </source>
</evidence>
<feature type="domain" description="DUF753" evidence="2">
    <location>
        <begin position="25"/>
        <end position="91"/>
    </location>
</feature>
<accession>A0A8D8K9V3</accession>
<dbReference type="Pfam" id="PF05444">
    <property type="entry name" value="DUF753"/>
    <property type="match status" value="2"/>
</dbReference>
<evidence type="ECO:0000259" key="2">
    <source>
        <dbReference type="Pfam" id="PF05444"/>
    </source>
</evidence>
<dbReference type="AlphaFoldDB" id="A0A8D8K9V3"/>
<dbReference type="InterPro" id="IPR008472">
    <property type="entry name" value="DUF753"/>
</dbReference>
<keyword evidence="1" id="KW-0732">Signal</keyword>
<proteinExistence type="predicted"/>
<reference evidence="3" key="1">
    <citation type="submission" date="2021-05" db="EMBL/GenBank/DDBJ databases">
        <authorList>
            <person name="Alioto T."/>
            <person name="Alioto T."/>
            <person name="Gomez Garrido J."/>
        </authorList>
    </citation>
    <scope>NUCLEOTIDE SEQUENCE</scope>
</reference>
<feature type="domain" description="DUF753" evidence="2">
    <location>
        <begin position="258"/>
        <end position="332"/>
    </location>
</feature>
<organism evidence="3">
    <name type="scientific">Culex pipiens</name>
    <name type="common">House mosquito</name>
    <dbReference type="NCBI Taxonomy" id="7175"/>
    <lineage>
        <taxon>Eukaryota</taxon>
        <taxon>Metazoa</taxon>
        <taxon>Ecdysozoa</taxon>
        <taxon>Arthropoda</taxon>
        <taxon>Hexapoda</taxon>
        <taxon>Insecta</taxon>
        <taxon>Pterygota</taxon>
        <taxon>Neoptera</taxon>
        <taxon>Endopterygota</taxon>
        <taxon>Diptera</taxon>
        <taxon>Nematocera</taxon>
        <taxon>Culicoidea</taxon>
        <taxon>Culicidae</taxon>
        <taxon>Culicinae</taxon>
        <taxon>Culicini</taxon>
        <taxon>Culex</taxon>
        <taxon>Culex</taxon>
    </lineage>
</organism>